<reference evidence="1 2" key="1">
    <citation type="submission" date="2017-02" db="EMBL/GenBank/DDBJ databases">
        <authorList>
            <person name="Peterson S.W."/>
        </authorList>
    </citation>
    <scope>NUCLEOTIDE SEQUENCE [LARGE SCALE GENOMIC DNA]</scope>
    <source>
        <strain evidence="1 2">ATCC 35992</strain>
    </source>
</reference>
<dbReference type="InterPro" id="IPR024234">
    <property type="entry name" value="DUF3801"/>
</dbReference>
<dbReference type="STRING" id="39495.SAMN02745111_01666"/>
<organism evidence="1 2">
    <name type="scientific">Eubacterium uniforme</name>
    <dbReference type="NCBI Taxonomy" id="39495"/>
    <lineage>
        <taxon>Bacteria</taxon>
        <taxon>Bacillati</taxon>
        <taxon>Bacillota</taxon>
        <taxon>Clostridia</taxon>
        <taxon>Eubacteriales</taxon>
        <taxon>Eubacteriaceae</taxon>
        <taxon>Eubacterium</taxon>
    </lineage>
</organism>
<gene>
    <name evidence="1" type="ORF">SAMN02745111_01666</name>
</gene>
<dbReference type="RefSeq" id="WP_078766515.1">
    <property type="nucleotide sequence ID" value="NZ_FUXZ01000009.1"/>
</dbReference>
<name>A0A1T4VUS0_9FIRM</name>
<dbReference type="AlphaFoldDB" id="A0A1T4VUS0"/>
<proteinExistence type="predicted"/>
<dbReference type="OrthoDB" id="2014181at2"/>
<evidence type="ECO:0000313" key="2">
    <source>
        <dbReference type="Proteomes" id="UP000190814"/>
    </source>
</evidence>
<accession>A0A1T4VUS0</accession>
<protein>
    <submittedName>
        <fullName evidence="1">Uncharacterized protein</fullName>
    </submittedName>
</protein>
<dbReference type="Proteomes" id="UP000190814">
    <property type="component" value="Unassembled WGS sequence"/>
</dbReference>
<keyword evidence="2" id="KW-1185">Reference proteome</keyword>
<dbReference type="Pfam" id="PF12687">
    <property type="entry name" value="DUF3801"/>
    <property type="match status" value="1"/>
</dbReference>
<sequence length="343" mass="39287">MSDINADLSEVIQVLRFSGEALKDVALLIKGAGELAGKTISKSALKALQIRMKLHFWDLSLPGINRPYNSVSIGTMEKITGGNYRIIDIPSEDEKELEDFFKIFKKHRVPFAVLPDLNHGDNHIQIAVNPQDIDKINDICEIYKFNSLQKISEITEEEYYDNASIEEKEKFDKTSSLMAEKVEQETSKKKEKSENIDIEKDINDLKTASKIEKYKILSNNNDYEKISLDMEKLYQSEGKNIFYFKVPGSYDEGSFLMMAVKNEDIYISKDNKTATTFLHKDSTSAVQRISKGNTKKTEIISNKDLCNYFSPGWNKFDKEISNNSIKSKDKINKNNISKIKNRK</sequence>
<dbReference type="EMBL" id="FUXZ01000009">
    <property type="protein sequence ID" value="SKA68740.1"/>
    <property type="molecule type" value="Genomic_DNA"/>
</dbReference>
<evidence type="ECO:0000313" key="1">
    <source>
        <dbReference type="EMBL" id="SKA68740.1"/>
    </source>
</evidence>